<sequence>RLLPLSHYSLCAFLYYEAYRCEFYSFDLKDIEYISSMYYNKDEVIRFSSSLGKFVGYTEFGVKNAKRWNNDSSILSNWRAQKEAYCKHNIDNYYQNTLTKSVQPSVTIKSVTPSGGHHPAMLVCSIYNFYPKHIKVSWLRNHEEVSSDVTSTVEMEDGDWYYQIHSHLEYTPRSGEKISCKVEHVSLKDPIITDWSKYLSYLEDHKSLKKKGSELCLVGLDDPPPNIKVPRIEQGLHSPADELHPDEWVDGWGRKTSWR</sequence>
<dbReference type="InterPro" id="IPR011162">
    <property type="entry name" value="MHC_I/II-like_Ag-recog"/>
</dbReference>
<reference evidence="7" key="1">
    <citation type="submission" date="2025-08" db="UniProtKB">
        <authorList>
            <consortium name="Ensembl"/>
        </authorList>
    </citation>
    <scope>IDENTIFICATION</scope>
</reference>
<dbReference type="SMART" id="SM00921">
    <property type="entry name" value="MHC_II_beta"/>
    <property type="match status" value="1"/>
</dbReference>
<accession>A0A8C7ZVZ1</accession>
<feature type="domain" description="Ig-like" evidence="6">
    <location>
        <begin position="104"/>
        <end position="193"/>
    </location>
</feature>
<evidence type="ECO:0000313" key="7">
    <source>
        <dbReference type="Ensembl" id="ENSOSIP00000048569.1"/>
    </source>
</evidence>
<dbReference type="Ensembl" id="ENSOSIT00000051040.1">
    <property type="protein sequence ID" value="ENSOSIP00000048569.1"/>
    <property type="gene ID" value="ENSOSIG00000022834.1"/>
</dbReference>
<dbReference type="GO" id="GO:0042613">
    <property type="term" value="C:MHC class II protein complex"/>
    <property type="evidence" value="ECO:0007669"/>
    <property type="project" value="InterPro"/>
</dbReference>
<organism evidence="7 8">
    <name type="scientific">Oryzias sinensis</name>
    <name type="common">Chinese medaka</name>
    <dbReference type="NCBI Taxonomy" id="183150"/>
    <lineage>
        <taxon>Eukaryota</taxon>
        <taxon>Metazoa</taxon>
        <taxon>Chordata</taxon>
        <taxon>Craniata</taxon>
        <taxon>Vertebrata</taxon>
        <taxon>Euteleostomi</taxon>
        <taxon>Actinopterygii</taxon>
        <taxon>Neopterygii</taxon>
        <taxon>Teleostei</taxon>
        <taxon>Neoteleostei</taxon>
        <taxon>Acanthomorphata</taxon>
        <taxon>Ovalentaria</taxon>
        <taxon>Atherinomorphae</taxon>
        <taxon>Beloniformes</taxon>
        <taxon>Adrianichthyidae</taxon>
        <taxon>Oryziinae</taxon>
        <taxon>Oryzias</taxon>
    </lineage>
</organism>
<dbReference type="PROSITE" id="PS50835">
    <property type="entry name" value="IG_LIKE"/>
    <property type="match status" value="1"/>
</dbReference>
<evidence type="ECO:0000313" key="8">
    <source>
        <dbReference type="Proteomes" id="UP000694383"/>
    </source>
</evidence>
<dbReference type="InterPro" id="IPR014745">
    <property type="entry name" value="MHC_II_a/b_N"/>
</dbReference>
<evidence type="ECO:0000256" key="1">
    <source>
        <dbReference type="ARBA" id="ARBA00004479"/>
    </source>
</evidence>
<dbReference type="AlphaFoldDB" id="A0A8C7ZVZ1"/>
<reference evidence="7" key="2">
    <citation type="submission" date="2025-09" db="UniProtKB">
        <authorList>
            <consortium name="Ensembl"/>
        </authorList>
    </citation>
    <scope>IDENTIFICATION</scope>
</reference>
<dbReference type="InterPro" id="IPR050160">
    <property type="entry name" value="MHC/Immunoglobulin"/>
</dbReference>
<dbReference type="PANTHER" id="PTHR19944:SF99">
    <property type="entry name" value="HLA CLASS II HISTOCOMPATIBILITY ANTIGEN, DRB1 BETA CHAIN"/>
    <property type="match status" value="1"/>
</dbReference>
<dbReference type="SMART" id="SM00407">
    <property type="entry name" value="IGc1"/>
    <property type="match status" value="1"/>
</dbReference>
<dbReference type="Gene3D" id="2.60.40.10">
    <property type="entry name" value="Immunoglobulins"/>
    <property type="match status" value="1"/>
</dbReference>
<dbReference type="Pfam" id="PF00969">
    <property type="entry name" value="MHC_II_beta"/>
    <property type="match status" value="1"/>
</dbReference>
<dbReference type="InterPro" id="IPR000353">
    <property type="entry name" value="MHC_II_b_N"/>
</dbReference>
<dbReference type="InterPro" id="IPR007110">
    <property type="entry name" value="Ig-like_dom"/>
</dbReference>
<keyword evidence="3" id="KW-1133">Transmembrane helix</keyword>
<dbReference type="Proteomes" id="UP000694383">
    <property type="component" value="Unplaced"/>
</dbReference>
<evidence type="ECO:0000256" key="3">
    <source>
        <dbReference type="ARBA" id="ARBA00022989"/>
    </source>
</evidence>
<dbReference type="InterPro" id="IPR036179">
    <property type="entry name" value="Ig-like_dom_sf"/>
</dbReference>
<keyword evidence="8" id="KW-1185">Reference proteome</keyword>
<name>A0A8C7ZVZ1_9TELE</name>
<keyword evidence="4" id="KW-1015">Disulfide bond</keyword>
<keyword evidence="3" id="KW-0472">Membrane</keyword>
<dbReference type="Gene3D" id="3.10.320.10">
    <property type="entry name" value="Class II Histocompatibility Antigen, M Beta Chain, Chain B, domain 1"/>
    <property type="match status" value="1"/>
</dbReference>
<protein>
    <recommendedName>
        <fullName evidence="6">Ig-like domain-containing protein</fullName>
    </recommendedName>
</protein>
<evidence type="ECO:0000256" key="5">
    <source>
        <dbReference type="ARBA" id="ARBA00023180"/>
    </source>
</evidence>
<dbReference type="InterPro" id="IPR003597">
    <property type="entry name" value="Ig_C1-set"/>
</dbReference>
<comment type="subcellular location">
    <subcellularLocation>
        <location evidence="1">Membrane</location>
        <topology evidence="1">Single-pass type I membrane protein</topology>
    </subcellularLocation>
</comment>
<dbReference type="GeneTree" id="ENSGT00950000183127"/>
<dbReference type="PANTHER" id="PTHR19944">
    <property type="entry name" value="MHC CLASS II-RELATED"/>
    <property type="match status" value="1"/>
</dbReference>
<dbReference type="GO" id="GO:0006955">
    <property type="term" value="P:immune response"/>
    <property type="evidence" value="ECO:0007669"/>
    <property type="project" value="InterPro"/>
</dbReference>
<proteinExistence type="predicted"/>
<evidence type="ECO:0000259" key="6">
    <source>
        <dbReference type="PROSITE" id="PS50835"/>
    </source>
</evidence>
<evidence type="ECO:0000256" key="4">
    <source>
        <dbReference type="ARBA" id="ARBA00023157"/>
    </source>
</evidence>
<dbReference type="Pfam" id="PF07654">
    <property type="entry name" value="C1-set"/>
    <property type="match status" value="1"/>
</dbReference>
<dbReference type="SUPFAM" id="SSF48726">
    <property type="entry name" value="Immunoglobulin"/>
    <property type="match status" value="1"/>
</dbReference>
<dbReference type="GO" id="GO:0019882">
    <property type="term" value="P:antigen processing and presentation"/>
    <property type="evidence" value="ECO:0007669"/>
    <property type="project" value="InterPro"/>
</dbReference>
<dbReference type="SUPFAM" id="SSF54452">
    <property type="entry name" value="MHC antigen-recognition domain"/>
    <property type="match status" value="1"/>
</dbReference>
<evidence type="ECO:0000256" key="2">
    <source>
        <dbReference type="ARBA" id="ARBA00022692"/>
    </source>
</evidence>
<dbReference type="InterPro" id="IPR013783">
    <property type="entry name" value="Ig-like_fold"/>
</dbReference>
<keyword evidence="5" id="KW-0325">Glycoprotein</keyword>
<keyword evidence="2" id="KW-0812">Transmembrane</keyword>